<accession>A0A7C8JC19</accession>
<dbReference type="AlphaFoldDB" id="A0A7C8JC19"/>
<protein>
    <recommendedName>
        <fullName evidence="3">F-box domain-containing protein</fullName>
    </recommendedName>
</protein>
<sequence length="435" mass="50598">MSSATTNPQETEPELSLIALPTEILLSVISFLHEDFSALKGFARCSRRCYLLTFRKRFSGVRLCWKNSADCEYLKPFSDEGMLSSFRGYIRTATIEVRDAGHLLALVSLIKQFPNISKLEVSVENSCYFERTLYLATFRLLSTLPFYDNLKKLELKWSGYHASQYRKGDPKFAYLEAAEYVPNGETVEYKDDSSGFIPLPEPPYKVRNSQKKQYKFRLAQYVQVQRDFLGPYIKETKFLGRLAEIRLPKELKALGLGMQQAKLHLLPLINCTTVDTLILTRAEELEYTTNPVNPTEILQFPAIKKFVLAPSTDKLTPYFRKIAFQFPNVESFKLIRWANPDAGFNDLPNFPKLRHLEAFWPVNYEAGDYSTQDVEDCLRFRFRYGEWLELRSVKFRGHADKLHPRPPEEHRYGSLICNVERKDGEYLFNWATCKW</sequence>
<reference evidence="1 2" key="1">
    <citation type="submission" date="2019-06" db="EMBL/GenBank/DDBJ databases">
        <authorList>
            <person name="Palmer J.M."/>
        </authorList>
    </citation>
    <scope>NUCLEOTIDE SEQUENCE [LARGE SCALE GENOMIC DNA]</scope>
    <source>
        <strain evidence="1 2">TWF102</strain>
    </source>
</reference>
<evidence type="ECO:0000313" key="2">
    <source>
        <dbReference type="Proteomes" id="UP000475325"/>
    </source>
</evidence>
<dbReference type="EMBL" id="WIQW01000113">
    <property type="protein sequence ID" value="KAF3082694.1"/>
    <property type="molecule type" value="Genomic_DNA"/>
</dbReference>
<comment type="caution">
    <text evidence="1">The sequence shown here is derived from an EMBL/GenBank/DDBJ whole genome shotgun (WGS) entry which is preliminary data.</text>
</comment>
<proteinExistence type="predicted"/>
<dbReference type="Proteomes" id="UP000475325">
    <property type="component" value="Unassembled WGS sequence"/>
</dbReference>
<name>A0A7C8JC19_ORBOL</name>
<evidence type="ECO:0000313" key="1">
    <source>
        <dbReference type="EMBL" id="KAF3082694.1"/>
    </source>
</evidence>
<organism evidence="1 2">
    <name type="scientific">Orbilia oligospora</name>
    <name type="common">Nematode-trapping fungus</name>
    <name type="synonym">Arthrobotrys oligospora</name>
    <dbReference type="NCBI Taxonomy" id="2813651"/>
    <lineage>
        <taxon>Eukaryota</taxon>
        <taxon>Fungi</taxon>
        <taxon>Dikarya</taxon>
        <taxon>Ascomycota</taxon>
        <taxon>Pezizomycotina</taxon>
        <taxon>Orbiliomycetes</taxon>
        <taxon>Orbiliales</taxon>
        <taxon>Orbiliaceae</taxon>
        <taxon>Orbilia</taxon>
    </lineage>
</organism>
<gene>
    <name evidence="1" type="ORF">TWF102_001123</name>
</gene>
<evidence type="ECO:0008006" key="3">
    <source>
        <dbReference type="Google" id="ProtNLM"/>
    </source>
</evidence>